<dbReference type="EMBL" id="MN740307">
    <property type="protein sequence ID" value="QHT99398.1"/>
    <property type="molecule type" value="Genomic_DNA"/>
</dbReference>
<protein>
    <recommendedName>
        <fullName evidence="2">DUF5899 domain-containing protein</fullName>
    </recommendedName>
</protein>
<accession>A0A6C0J182</accession>
<evidence type="ECO:0000259" key="2">
    <source>
        <dbReference type="Pfam" id="PF19251"/>
    </source>
</evidence>
<feature type="region of interest" description="Disordered" evidence="1">
    <location>
        <begin position="23"/>
        <end position="42"/>
    </location>
</feature>
<evidence type="ECO:0000256" key="1">
    <source>
        <dbReference type="SAM" id="MobiDB-lite"/>
    </source>
</evidence>
<feature type="domain" description="DUF5899" evidence="2">
    <location>
        <begin position="178"/>
        <end position="295"/>
    </location>
</feature>
<reference evidence="3" key="1">
    <citation type="journal article" date="2020" name="Nature">
        <title>Giant virus diversity and host interactions through global metagenomics.</title>
        <authorList>
            <person name="Schulz F."/>
            <person name="Roux S."/>
            <person name="Paez-Espino D."/>
            <person name="Jungbluth S."/>
            <person name="Walsh D.A."/>
            <person name="Denef V.J."/>
            <person name="McMahon K.D."/>
            <person name="Konstantinidis K.T."/>
            <person name="Eloe-Fadrosh E.A."/>
            <person name="Kyrpides N.C."/>
            <person name="Woyke T."/>
        </authorList>
    </citation>
    <scope>NUCLEOTIDE SEQUENCE</scope>
    <source>
        <strain evidence="3">GVMAG-M-3300025699-48</strain>
    </source>
</reference>
<evidence type="ECO:0000313" key="3">
    <source>
        <dbReference type="EMBL" id="QHT99398.1"/>
    </source>
</evidence>
<sequence>MELAIPGIALGLMYVMNGQSNNNNTNEENFSNRNALPNTNIPNKNYPEEYPIVSEELDKTSSLSTINRFENGGSVYTDKYFDSNMNSNKKSSSESPDFYSLSGEKVNTSYFEHNNMVPFFGAKMHTQDANANSTESTLDNYIGTGSQTLSKKEQAPLFSPSNNQDWATGAPNMNDFYQSRVNKSMRMANTKPFQEEQVAPGLGLGYTNDGADGYNSGMMMRESWMPKTADDMRVLTNQKASGTVLLGHEGPAFSGTNNVPTSQQMGVMEKNRPDTHFEMGQDRWFTTTGASKGEMLHSMPIDRAGARQETTTSYSGVAASQNPSTYVEGEYMPSHNIELGSVPFPVANANGRNHATDADYGIKSKKAYPNNRTSNKQDGYFGMVSGGLGAAVAPLLDALRPSRKENIVGSLRPYQNPGTTVPSSYIFNPADRPNTTIRETTENSKNHLNVNANQLGGAYQVTQQQAYDTKRQQTSAEYTGVASAGDGTRQMTSYEANYNQRNNDIKSSTIDGYMVQGNMNVMNGNINMREKTRDESLKNNREITGNMPYQSPNVSSMGRLAGNDNSLKSTINMERNTPDIMNTLKQNPYVVDYKMGL</sequence>
<feature type="compositionally biased region" description="Low complexity" evidence="1">
    <location>
        <begin position="23"/>
        <end position="34"/>
    </location>
</feature>
<proteinExistence type="predicted"/>
<dbReference type="Pfam" id="PF19251">
    <property type="entry name" value="DUF5899"/>
    <property type="match status" value="1"/>
</dbReference>
<dbReference type="AlphaFoldDB" id="A0A6C0J182"/>
<dbReference type="InterPro" id="IPR045418">
    <property type="entry name" value="P2_DUF5899"/>
</dbReference>
<name>A0A6C0J182_9ZZZZ</name>
<organism evidence="3">
    <name type="scientific">viral metagenome</name>
    <dbReference type="NCBI Taxonomy" id="1070528"/>
    <lineage>
        <taxon>unclassified sequences</taxon>
        <taxon>metagenomes</taxon>
        <taxon>organismal metagenomes</taxon>
    </lineage>
</organism>